<dbReference type="InterPro" id="IPR013761">
    <property type="entry name" value="SAM/pointed_sf"/>
</dbReference>
<evidence type="ECO:0000313" key="6">
    <source>
        <dbReference type="EMBL" id="JAI40411.1"/>
    </source>
</evidence>
<dbReference type="EMBL" id="GDHF01019717">
    <property type="protein sequence ID" value="JAI32597.1"/>
    <property type="molecule type" value="Transcribed_RNA"/>
</dbReference>
<dbReference type="PANTHER" id="PTHR24155:SF11">
    <property type="entry name" value="CASKIN, ISOFORM B"/>
    <property type="match status" value="1"/>
</dbReference>
<feature type="domain" description="SAM" evidence="2">
    <location>
        <begin position="319"/>
        <end position="383"/>
    </location>
</feature>
<dbReference type="InterPro" id="IPR035498">
    <property type="entry name" value="Caskin1/2_SAM_2"/>
</dbReference>
<dbReference type="PANTHER" id="PTHR24155">
    <property type="entry name" value="OSTEOCLAST-STIMULATING FACTOR 1"/>
    <property type="match status" value="1"/>
</dbReference>
<feature type="compositionally biased region" description="Polar residues" evidence="1">
    <location>
        <begin position="802"/>
        <end position="813"/>
    </location>
</feature>
<dbReference type="GO" id="GO:0035591">
    <property type="term" value="F:signaling adaptor activity"/>
    <property type="evidence" value="ECO:0007669"/>
    <property type="project" value="TreeGrafter"/>
</dbReference>
<evidence type="ECO:0000313" key="3">
    <source>
        <dbReference type="EMBL" id="JAI25904.1"/>
    </source>
</evidence>
<evidence type="ECO:0000259" key="2">
    <source>
        <dbReference type="PROSITE" id="PS50105"/>
    </source>
</evidence>
<feature type="region of interest" description="Disordered" evidence="1">
    <location>
        <begin position="855"/>
        <end position="877"/>
    </location>
</feature>
<dbReference type="AlphaFoldDB" id="A0A0K8UGV8"/>
<dbReference type="GO" id="GO:0007185">
    <property type="term" value="P:cell surface receptor protein tyrosine phosphatase signaling pathway"/>
    <property type="evidence" value="ECO:0007669"/>
    <property type="project" value="TreeGrafter"/>
</dbReference>
<protein>
    <submittedName>
        <fullName evidence="3">Caskin-1</fullName>
    </submittedName>
</protein>
<dbReference type="OrthoDB" id="6156898at2759"/>
<feature type="compositionally biased region" description="Gly residues" evidence="1">
    <location>
        <begin position="861"/>
        <end position="872"/>
    </location>
</feature>
<dbReference type="CDD" id="cd09498">
    <property type="entry name" value="SAM_caskin1_2_repeat2"/>
    <property type="match status" value="1"/>
</dbReference>
<evidence type="ECO:0000256" key="1">
    <source>
        <dbReference type="SAM" id="MobiDB-lite"/>
    </source>
</evidence>
<dbReference type="Pfam" id="PF00536">
    <property type="entry name" value="SAM_1"/>
    <property type="match status" value="2"/>
</dbReference>
<feature type="compositionally biased region" description="Low complexity" evidence="1">
    <location>
        <begin position="814"/>
        <end position="823"/>
    </location>
</feature>
<dbReference type="GO" id="GO:0005925">
    <property type="term" value="C:focal adhesion"/>
    <property type="evidence" value="ECO:0007669"/>
    <property type="project" value="TreeGrafter"/>
</dbReference>
<evidence type="ECO:0000313" key="7">
    <source>
        <dbReference type="EMBL" id="JAI45101.1"/>
    </source>
</evidence>
<dbReference type="EMBL" id="GDHF01007213">
    <property type="protein sequence ID" value="JAI45101.1"/>
    <property type="molecule type" value="Transcribed_RNA"/>
</dbReference>
<dbReference type="FunFam" id="1.10.150.50:FF:000071">
    <property type="entry name" value="Caskin, isoform D"/>
    <property type="match status" value="1"/>
</dbReference>
<dbReference type="SUPFAM" id="SSF47769">
    <property type="entry name" value="SAM/Pointed domain"/>
    <property type="match status" value="2"/>
</dbReference>
<evidence type="ECO:0000313" key="4">
    <source>
        <dbReference type="EMBL" id="JAI32597.1"/>
    </source>
</evidence>
<feature type="compositionally biased region" description="Low complexity" evidence="1">
    <location>
        <begin position="181"/>
        <end position="204"/>
    </location>
</feature>
<dbReference type="EMBL" id="GDHF01018821">
    <property type="protein sequence ID" value="JAI33493.1"/>
    <property type="molecule type" value="Transcribed_RNA"/>
</dbReference>
<dbReference type="CTD" id="36673"/>
<accession>A0A0K8UGV8</accession>
<dbReference type="FunFam" id="1.10.150.50:FF:000028">
    <property type="entry name" value="caskin-2 isoform X2"/>
    <property type="match status" value="1"/>
</dbReference>
<dbReference type="Gene3D" id="1.10.150.50">
    <property type="entry name" value="Transcription Factor, Ets-1"/>
    <property type="match status" value="2"/>
</dbReference>
<reference evidence="3" key="1">
    <citation type="submission" date="2015-06" db="EMBL/GenBank/DDBJ databases">
        <authorList>
            <person name="Hoefler B.C."/>
            <person name="Straight P.D."/>
        </authorList>
    </citation>
    <scope>NUCLEOTIDE SEQUENCE</scope>
</reference>
<feature type="region of interest" description="Disordered" evidence="1">
    <location>
        <begin position="1"/>
        <end position="28"/>
    </location>
</feature>
<feature type="region of interest" description="Disordered" evidence="1">
    <location>
        <begin position="797"/>
        <end position="824"/>
    </location>
</feature>
<feature type="region of interest" description="Disordered" evidence="1">
    <location>
        <begin position="177"/>
        <end position="207"/>
    </location>
</feature>
<gene>
    <name evidence="3" type="primary">CASKIN1_3</name>
    <name evidence="5" type="synonym">CASKIN1_0</name>
    <name evidence="7" type="synonym">CASKIN1_1</name>
    <name evidence="4" type="synonym">CASKIN1_2</name>
    <name evidence="6" type="synonym">CASKIN1_4</name>
    <name evidence="5" type="ORF">c6_g1_i1</name>
    <name evidence="7" type="ORF">c6_g1_i2</name>
    <name evidence="6" type="ORF">c6_g1_i4</name>
    <name evidence="4" type="ORF">c6_g1_i5</name>
    <name evidence="3" type="ORF">c6_g1_i6</name>
</gene>
<dbReference type="PROSITE" id="PS50105">
    <property type="entry name" value="SAM_DOMAIN"/>
    <property type="match status" value="2"/>
</dbReference>
<sequence>MHRSLKPHAQAKKVPPPALPGDPAPQQQQIPLYRLGGSISSAAGKQLDDGIIMSSMVSSPSLEEGGFNLPREPSVALRMKDEISEYATVMSTSGTSQSSGSSAGTAAAGKQQAANQVATGGATLLSTATNPLLSGCPPTIVPCPPPVFCATLREPLTHKAAVYYHQQLALQEDQGIDLTQSPGRDSPGSSSGSAGSGSRHSTASLDSGRASSYLTGVSGASIRGSAGGALSSPRCSSVSSCSIGSVDRQRNDELIIDWLMEMKCEEYAQLFIAAGYDLPTIARMTPEDLTAVGIKNPHHRERIKQRIDKLQVLDNLPHFVPGSIEEWLQLLRLEEYIQPLLDQNYKTVRDVTQVTWEDLEDIGIVKLGHQKKILLAIKRVKDIISGKWNPGGINAYQQQDYRNKIWPSGVPMPTTPTYLPTTRVSWDDSKIYATPGVDAVYFCSGAHHECCNGNDVVPIKVRQPRGKSLESLEDIHDNSTRSHLTFSHYTATDYGHFAHPTPAMQQQHHQQALQHQQQQHQQAMQQHHQAAMMGGAVVGGPGGAGGARLLSNQAAMSWRRSYDDGDITPTNDAARELMYEEGGGTLPRQQRGILQRAVLNSMPPLEHHYMNAAAAAEYVCHAGGLGGVGVPGAAAHVGATGPAGCVLDSAGLNASYLTGSPMSNKKIAPEPPRRHCSIRNSRTLSADGAQQQQQQQQLGLHVGAAVTPGLYYGGAGALHHGGMYMTHAQQQAAAAAAAANQPIYANYATIQQTTAEIHCEKFHDNKSNSSIDSIDTIPFANENTGTIKQRLLNRQDIGGPQQPLQSGNTPHLHSSSSSSSSSSTNTIANIAHSFHSLKTSASLHDASLIRSDSIGSTTSGGSAGASTGGGGSNSLLLLRSPTLQYPPTDVTNASSGGGSSTTITTTVDLHTPSGAEANADAAGDCAPLIGSESADISSGNAGSSSATIQTPGQKVSVNVLNDIGNMLANLTDELDAMLEEEKRIGLNIDSE</sequence>
<dbReference type="SMART" id="SM00454">
    <property type="entry name" value="SAM"/>
    <property type="match status" value="2"/>
</dbReference>
<dbReference type="InterPro" id="IPR001660">
    <property type="entry name" value="SAM"/>
</dbReference>
<dbReference type="EMBL" id="GDHF01011903">
    <property type="protein sequence ID" value="JAI40411.1"/>
    <property type="molecule type" value="Transcribed_RNA"/>
</dbReference>
<organism evidence="3">
    <name type="scientific">Bactrocera latifrons</name>
    <name type="common">Malaysian fruit fly</name>
    <name type="synonym">Chaetodacus latifrons</name>
    <dbReference type="NCBI Taxonomy" id="174628"/>
    <lineage>
        <taxon>Eukaryota</taxon>
        <taxon>Metazoa</taxon>
        <taxon>Ecdysozoa</taxon>
        <taxon>Arthropoda</taxon>
        <taxon>Hexapoda</taxon>
        <taxon>Insecta</taxon>
        <taxon>Pterygota</taxon>
        <taxon>Neoptera</taxon>
        <taxon>Endopterygota</taxon>
        <taxon>Diptera</taxon>
        <taxon>Brachycera</taxon>
        <taxon>Muscomorpha</taxon>
        <taxon>Tephritoidea</taxon>
        <taxon>Tephritidae</taxon>
        <taxon>Bactrocera</taxon>
        <taxon>Bactrocera</taxon>
    </lineage>
</organism>
<dbReference type="GeneID" id="108975456"/>
<dbReference type="GO" id="GO:0019903">
    <property type="term" value="F:protein phosphatase binding"/>
    <property type="evidence" value="ECO:0007669"/>
    <property type="project" value="TreeGrafter"/>
</dbReference>
<feature type="domain" description="SAM" evidence="2">
    <location>
        <begin position="250"/>
        <end position="313"/>
    </location>
</feature>
<dbReference type="InterPro" id="IPR035497">
    <property type="entry name" value="Caskin1/2_SAM_1"/>
</dbReference>
<dbReference type="EMBL" id="GDHF01026410">
    <property type="protein sequence ID" value="JAI25904.1"/>
    <property type="molecule type" value="Transcribed_RNA"/>
</dbReference>
<dbReference type="GO" id="GO:0030424">
    <property type="term" value="C:axon"/>
    <property type="evidence" value="ECO:0007669"/>
    <property type="project" value="TreeGrafter"/>
</dbReference>
<dbReference type="GO" id="GO:0007409">
    <property type="term" value="P:axonogenesis"/>
    <property type="evidence" value="ECO:0007669"/>
    <property type="project" value="TreeGrafter"/>
</dbReference>
<feature type="compositionally biased region" description="Pro residues" evidence="1">
    <location>
        <begin position="14"/>
        <end position="23"/>
    </location>
</feature>
<dbReference type="CDD" id="cd09497">
    <property type="entry name" value="SAM_caskin1_2_repeat1"/>
    <property type="match status" value="1"/>
</dbReference>
<proteinExistence type="predicted"/>
<name>A0A0K8UGV8_BACLA</name>
<feature type="compositionally biased region" description="Basic residues" evidence="1">
    <location>
        <begin position="1"/>
        <end position="11"/>
    </location>
</feature>
<evidence type="ECO:0000313" key="5">
    <source>
        <dbReference type="EMBL" id="JAI33493.1"/>
    </source>
</evidence>